<comment type="similarity">
    <text evidence="7">Belongs to the binding-protein-dependent transport system permease family.</text>
</comment>
<keyword evidence="3" id="KW-1003">Cell membrane</keyword>
<feature type="transmembrane region" description="Helical" evidence="7">
    <location>
        <begin position="12"/>
        <end position="30"/>
    </location>
</feature>
<feature type="transmembrane region" description="Helical" evidence="7">
    <location>
        <begin position="281"/>
        <end position="307"/>
    </location>
</feature>
<dbReference type="Proteomes" id="UP000040576">
    <property type="component" value="Unassembled WGS sequence"/>
</dbReference>
<dbReference type="GO" id="GO:0071916">
    <property type="term" value="F:dipeptide transmembrane transporter activity"/>
    <property type="evidence" value="ECO:0007669"/>
    <property type="project" value="TreeGrafter"/>
</dbReference>
<dbReference type="PATRIC" id="fig|35841.6.peg.2524"/>
<keyword evidence="2 7" id="KW-0813">Transport</keyword>
<dbReference type="RefSeq" id="WP_034772693.1">
    <property type="nucleotide sequence ID" value="NZ_CCRF01000088.1"/>
</dbReference>
<dbReference type="PANTHER" id="PTHR43163:SF6">
    <property type="entry name" value="DIPEPTIDE TRANSPORT SYSTEM PERMEASE PROTEIN DPPB-RELATED"/>
    <property type="match status" value="1"/>
</dbReference>
<evidence type="ECO:0000256" key="2">
    <source>
        <dbReference type="ARBA" id="ARBA00022448"/>
    </source>
</evidence>
<dbReference type="EMBL" id="CCRF01000088">
    <property type="protein sequence ID" value="CEE02826.1"/>
    <property type="molecule type" value="Genomic_DNA"/>
</dbReference>
<dbReference type="InterPro" id="IPR045621">
    <property type="entry name" value="BPD_transp_1_N"/>
</dbReference>
<dbReference type="SUPFAM" id="SSF161098">
    <property type="entry name" value="MetI-like"/>
    <property type="match status" value="1"/>
</dbReference>
<dbReference type="EMBL" id="JXLU01000018">
    <property type="protein sequence ID" value="KIO73979.1"/>
    <property type="molecule type" value="Genomic_DNA"/>
</dbReference>
<feature type="domain" description="ABC transmembrane type-1" evidence="8">
    <location>
        <begin position="95"/>
        <end position="304"/>
    </location>
</feature>
<keyword evidence="6 7" id="KW-0472">Membrane</keyword>
<evidence type="ECO:0000256" key="5">
    <source>
        <dbReference type="ARBA" id="ARBA00022989"/>
    </source>
</evidence>
<proteinExistence type="inferred from homology"/>
<dbReference type="Gene3D" id="1.10.3720.10">
    <property type="entry name" value="MetI-like"/>
    <property type="match status" value="1"/>
</dbReference>
<sequence>MKAYILKRFISMIPVLLIVATIVFFLIHLIPGDPAAVILGPEATPEEVEKLREELGLNLPLYSQFFYWLIGIFQGDLGDSIYMNKPVLQAFVEHIGPTLSLALLAQAISIIIAIPIGVLAAKKQGTFVDHLFMLIAMFGMSLPSFLFGLLLMLVFGVHLQWLPAAGYQPLGAGIWEHLKYMILPAFALGMIQAAVIARMTRSSMLDILSMNYIKAAKAKGLKERVVIYKHAFRNAFIPILTILGETFGSLITGAVVTETVFNLPGIGQLVVNSIVRRDYAVIQGTILIMATTYLVLNLIIDLLYGVVDPRVRLNRK</sequence>
<evidence type="ECO:0000256" key="6">
    <source>
        <dbReference type="ARBA" id="ARBA00023136"/>
    </source>
</evidence>
<evidence type="ECO:0000313" key="11">
    <source>
        <dbReference type="Proteomes" id="UP000032076"/>
    </source>
</evidence>
<dbReference type="InterPro" id="IPR035906">
    <property type="entry name" value="MetI-like_sf"/>
</dbReference>
<dbReference type="Proteomes" id="UP000032076">
    <property type="component" value="Unassembled WGS sequence"/>
</dbReference>
<keyword evidence="5 7" id="KW-1133">Transmembrane helix</keyword>
<feature type="transmembrane region" description="Helical" evidence="7">
    <location>
        <begin position="236"/>
        <end position="261"/>
    </location>
</feature>
<gene>
    <name evidence="10" type="ORF">B4167_1703</name>
    <name evidence="9" type="ORF">BT1A1_3038</name>
</gene>
<dbReference type="STRING" id="35841.B4167_1703"/>
<comment type="subcellular location">
    <subcellularLocation>
        <location evidence="1 7">Cell membrane</location>
        <topology evidence="1 7">Multi-pass membrane protein</topology>
    </subcellularLocation>
</comment>
<dbReference type="Pfam" id="PF19300">
    <property type="entry name" value="BPD_transp_1_N"/>
    <property type="match status" value="1"/>
</dbReference>
<name>A0A090IXK8_9BACI</name>
<evidence type="ECO:0000256" key="4">
    <source>
        <dbReference type="ARBA" id="ARBA00022692"/>
    </source>
</evidence>
<protein>
    <submittedName>
        <fullName evidence="9">ABC transporter permease</fullName>
    </submittedName>
</protein>
<evidence type="ECO:0000313" key="12">
    <source>
        <dbReference type="Proteomes" id="UP000040576"/>
    </source>
</evidence>
<feature type="transmembrane region" description="Helical" evidence="7">
    <location>
        <begin position="131"/>
        <end position="157"/>
    </location>
</feature>
<evidence type="ECO:0000313" key="9">
    <source>
        <dbReference type="EMBL" id="CEE02826.1"/>
    </source>
</evidence>
<dbReference type="CDD" id="cd06261">
    <property type="entry name" value="TM_PBP2"/>
    <property type="match status" value="1"/>
</dbReference>
<dbReference type="OrthoDB" id="9773683at2"/>
<organism evidence="9 12">
    <name type="scientific">Caldibacillus thermoamylovorans</name>
    <dbReference type="NCBI Taxonomy" id="35841"/>
    <lineage>
        <taxon>Bacteria</taxon>
        <taxon>Bacillati</taxon>
        <taxon>Bacillota</taxon>
        <taxon>Bacilli</taxon>
        <taxon>Bacillales</taxon>
        <taxon>Bacillaceae</taxon>
        <taxon>Caldibacillus</taxon>
    </lineage>
</organism>
<keyword evidence="12" id="KW-1185">Reference proteome</keyword>
<evidence type="ECO:0000313" key="10">
    <source>
        <dbReference type="EMBL" id="KIO73979.1"/>
    </source>
</evidence>
<evidence type="ECO:0000256" key="1">
    <source>
        <dbReference type="ARBA" id="ARBA00004651"/>
    </source>
</evidence>
<keyword evidence="4 7" id="KW-0812">Transmembrane</keyword>
<accession>A0A090IXK8</accession>
<evidence type="ECO:0000256" key="7">
    <source>
        <dbReference type="RuleBase" id="RU363032"/>
    </source>
</evidence>
<feature type="transmembrane region" description="Helical" evidence="7">
    <location>
        <begin position="99"/>
        <end position="119"/>
    </location>
</feature>
<dbReference type="PANTHER" id="PTHR43163">
    <property type="entry name" value="DIPEPTIDE TRANSPORT SYSTEM PERMEASE PROTEIN DPPB-RELATED"/>
    <property type="match status" value="1"/>
</dbReference>
<dbReference type="Pfam" id="PF00528">
    <property type="entry name" value="BPD_transp_1"/>
    <property type="match status" value="1"/>
</dbReference>
<dbReference type="InterPro" id="IPR000515">
    <property type="entry name" value="MetI-like"/>
</dbReference>
<evidence type="ECO:0000256" key="3">
    <source>
        <dbReference type="ARBA" id="ARBA00022475"/>
    </source>
</evidence>
<dbReference type="AlphaFoldDB" id="A0A090IXK8"/>
<feature type="transmembrane region" description="Helical" evidence="7">
    <location>
        <begin position="177"/>
        <end position="197"/>
    </location>
</feature>
<dbReference type="GO" id="GO:0005886">
    <property type="term" value="C:plasma membrane"/>
    <property type="evidence" value="ECO:0007669"/>
    <property type="project" value="UniProtKB-SubCell"/>
</dbReference>
<evidence type="ECO:0000259" key="8">
    <source>
        <dbReference type="PROSITE" id="PS50928"/>
    </source>
</evidence>
<reference evidence="10 11" key="2">
    <citation type="submission" date="2015-01" db="EMBL/GenBank/DDBJ databases">
        <title>Draft Genome Sequences of Four Bacillus thermoamylovorans Strains, Isolated From Food Products.</title>
        <authorList>
            <person name="Krawcyk A.O."/>
            <person name="Berendsen E.M."/>
            <person name="Eijlander R.T."/>
            <person name="de Jong A."/>
            <person name="Wells-Bennik M."/>
            <person name="Kuipers O.P."/>
        </authorList>
    </citation>
    <scope>NUCLEOTIDE SEQUENCE [LARGE SCALE GENOMIC DNA]</scope>
    <source>
        <strain evidence="10 11">B4167</strain>
    </source>
</reference>
<reference evidence="9 12" key="1">
    <citation type="submission" date="2014-07" db="EMBL/GenBank/DDBJ databases">
        <authorList>
            <person name="Wibberg Daniel"/>
        </authorList>
    </citation>
    <scope>NUCLEOTIDE SEQUENCE [LARGE SCALE GENOMIC DNA]</scope>
</reference>
<dbReference type="PROSITE" id="PS50928">
    <property type="entry name" value="ABC_TM1"/>
    <property type="match status" value="1"/>
</dbReference>
<dbReference type="eggNOG" id="COG0601">
    <property type="taxonomic scope" value="Bacteria"/>
</dbReference>